<comment type="caution">
    <text evidence="2">The sequence shown here is derived from an EMBL/GenBank/DDBJ whole genome shotgun (WGS) entry which is preliminary data.</text>
</comment>
<organism evidence="2">
    <name type="scientific">Sesamum radiatum</name>
    <name type="common">Black benniseed</name>
    <dbReference type="NCBI Taxonomy" id="300843"/>
    <lineage>
        <taxon>Eukaryota</taxon>
        <taxon>Viridiplantae</taxon>
        <taxon>Streptophyta</taxon>
        <taxon>Embryophyta</taxon>
        <taxon>Tracheophyta</taxon>
        <taxon>Spermatophyta</taxon>
        <taxon>Magnoliopsida</taxon>
        <taxon>eudicotyledons</taxon>
        <taxon>Gunneridae</taxon>
        <taxon>Pentapetalae</taxon>
        <taxon>asterids</taxon>
        <taxon>lamiids</taxon>
        <taxon>Lamiales</taxon>
        <taxon>Pedaliaceae</taxon>
        <taxon>Sesamum</taxon>
    </lineage>
</organism>
<accession>A0AAW2T627</accession>
<reference evidence="2" key="1">
    <citation type="submission" date="2020-06" db="EMBL/GenBank/DDBJ databases">
        <authorList>
            <person name="Li T."/>
            <person name="Hu X."/>
            <person name="Zhang T."/>
            <person name="Song X."/>
            <person name="Zhang H."/>
            <person name="Dai N."/>
            <person name="Sheng W."/>
            <person name="Hou X."/>
            <person name="Wei L."/>
        </authorList>
    </citation>
    <scope>NUCLEOTIDE SEQUENCE</scope>
    <source>
        <strain evidence="2">G02</strain>
        <tissue evidence="2">Leaf</tissue>
    </source>
</reference>
<protein>
    <submittedName>
        <fullName evidence="2">Uncharacterized protein</fullName>
    </submittedName>
</protein>
<gene>
    <name evidence="2" type="ORF">Sradi_2359300</name>
</gene>
<evidence type="ECO:0000256" key="1">
    <source>
        <dbReference type="SAM" id="MobiDB-lite"/>
    </source>
</evidence>
<evidence type="ECO:0000313" key="2">
    <source>
        <dbReference type="EMBL" id="KAL0400160.1"/>
    </source>
</evidence>
<feature type="region of interest" description="Disordered" evidence="1">
    <location>
        <begin position="46"/>
        <end position="74"/>
    </location>
</feature>
<proteinExistence type="predicted"/>
<dbReference type="EMBL" id="JACGWJ010000009">
    <property type="protein sequence ID" value="KAL0400160.1"/>
    <property type="molecule type" value="Genomic_DNA"/>
</dbReference>
<sequence length="74" mass="7671">MAVLAIHEQLAVLVPAQVTTPSEVSVPEQADLVLAVPHTTAYPCGRPTPSMVSPSGVSPKGIARCPIPGERSTR</sequence>
<dbReference type="AlphaFoldDB" id="A0AAW2T627"/>
<reference evidence="2" key="2">
    <citation type="journal article" date="2024" name="Plant">
        <title>Genomic evolution and insights into agronomic trait innovations of Sesamum species.</title>
        <authorList>
            <person name="Miao H."/>
            <person name="Wang L."/>
            <person name="Qu L."/>
            <person name="Liu H."/>
            <person name="Sun Y."/>
            <person name="Le M."/>
            <person name="Wang Q."/>
            <person name="Wei S."/>
            <person name="Zheng Y."/>
            <person name="Lin W."/>
            <person name="Duan Y."/>
            <person name="Cao H."/>
            <person name="Xiong S."/>
            <person name="Wang X."/>
            <person name="Wei L."/>
            <person name="Li C."/>
            <person name="Ma Q."/>
            <person name="Ju M."/>
            <person name="Zhao R."/>
            <person name="Li G."/>
            <person name="Mu C."/>
            <person name="Tian Q."/>
            <person name="Mei H."/>
            <person name="Zhang T."/>
            <person name="Gao T."/>
            <person name="Zhang H."/>
        </authorList>
    </citation>
    <scope>NUCLEOTIDE SEQUENCE</scope>
    <source>
        <strain evidence="2">G02</strain>
    </source>
</reference>
<name>A0AAW2T627_SESRA</name>